<dbReference type="Pfam" id="PF01063">
    <property type="entry name" value="Aminotran_4"/>
    <property type="match status" value="1"/>
</dbReference>
<evidence type="ECO:0000256" key="2">
    <source>
        <dbReference type="ARBA" id="ARBA00009320"/>
    </source>
</evidence>
<dbReference type="PANTHER" id="PTHR42743">
    <property type="entry name" value="AMINO-ACID AMINOTRANSFERASE"/>
    <property type="match status" value="1"/>
</dbReference>
<organism evidence="6 7">
    <name type="scientific">Clostridium lentum</name>
    <dbReference type="NCBI Taxonomy" id="2763037"/>
    <lineage>
        <taxon>Bacteria</taxon>
        <taxon>Bacillati</taxon>
        <taxon>Bacillota</taxon>
        <taxon>Clostridia</taxon>
        <taxon>Eubacteriales</taxon>
        <taxon>Clostridiaceae</taxon>
        <taxon>Clostridium</taxon>
    </lineage>
</organism>
<dbReference type="InterPro" id="IPR050571">
    <property type="entry name" value="Class-IV_PLP-Dep_Aminotrnsfr"/>
</dbReference>
<name>A0A8I0A8M8_9CLOT</name>
<dbReference type="EMBL" id="JACOOQ010000022">
    <property type="protein sequence ID" value="MBC5641055.1"/>
    <property type="molecule type" value="Genomic_DNA"/>
</dbReference>
<dbReference type="GO" id="GO:0008652">
    <property type="term" value="P:amino acid biosynthetic process"/>
    <property type="evidence" value="ECO:0007669"/>
    <property type="project" value="UniProtKB-ARBA"/>
</dbReference>
<evidence type="ECO:0000256" key="3">
    <source>
        <dbReference type="ARBA" id="ARBA00022898"/>
    </source>
</evidence>
<evidence type="ECO:0000313" key="6">
    <source>
        <dbReference type="EMBL" id="MBC5641055.1"/>
    </source>
</evidence>
<dbReference type="InterPro" id="IPR001544">
    <property type="entry name" value="Aminotrans_IV"/>
</dbReference>
<dbReference type="RefSeq" id="WP_186835540.1">
    <property type="nucleotide sequence ID" value="NZ_JACOOQ010000022.1"/>
</dbReference>
<dbReference type="FunFam" id="3.20.10.10:FF:000002">
    <property type="entry name" value="D-alanine aminotransferase"/>
    <property type="match status" value="1"/>
</dbReference>
<comment type="similarity">
    <text evidence="2 4">Belongs to the class-IV pyridoxal-phosphate-dependent aminotransferase family.</text>
</comment>
<protein>
    <submittedName>
        <fullName evidence="6">Aminotransferase class IV family protein</fullName>
    </submittedName>
</protein>
<dbReference type="Proteomes" id="UP000662088">
    <property type="component" value="Unassembled WGS sequence"/>
</dbReference>
<dbReference type="AlphaFoldDB" id="A0A8I0A8M8"/>
<dbReference type="GO" id="GO:0046394">
    <property type="term" value="P:carboxylic acid biosynthetic process"/>
    <property type="evidence" value="ECO:0007669"/>
    <property type="project" value="UniProtKB-ARBA"/>
</dbReference>
<dbReference type="CDD" id="cd00449">
    <property type="entry name" value="PLPDE_IV"/>
    <property type="match status" value="1"/>
</dbReference>
<dbReference type="Gene3D" id="3.20.10.10">
    <property type="entry name" value="D-amino Acid Aminotransferase, subunit A, domain 2"/>
    <property type="match status" value="1"/>
</dbReference>
<dbReference type="PANTHER" id="PTHR42743:SF11">
    <property type="entry name" value="AMINODEOXYCHORISMATE LYASE"/>
    <property type="match status" value="1"/>
</dbReference>
<dbReference type="InterPro" id="IPR043132">
    <property type="entry name" value="BCAT-like_C"/>
</dbReference>
<dbReference type="GO" id="GO:0008483">
    <property type="term" value="F:transaminase activity"/>
    <property type="evidence" value="ECO:0007669"/>
    <property type="project" value="UniProtKB-KW"/>
</dbReference>
<reference evidence="6" key="1">
    <citation type="submission" date="2020-08" db="EMBL/GenBank/DDBJ databases">
        <title>Genome public.</title>
        <authorList>
            <person name="Liu C."/>
            <person name="Sun Q."/>
        </authorList>
    </citation>
    <scope>NUCLEOTIDE SEQUENCE</scope>
    <source>
        <strain evidence="6">NSJ-42</strain>
    </source>
</reference>
<keyword evidence="3 5" id="KW-0663">Pyridoxal phosphate</keyword>
<keyword evidence="6" id="KW-0032">Aminotransferase</keyword>
<dbReference type="InterPro" id="IPR036038">
    <property type="entry name" value="Aminotransferase-like"/>
</dbReference>
<dbReference type="InterPro" id="IPR018300">
    <property type="entry name" value="Aminotrans_IV_CS"/>
</dbReference>
<evidence type="ECO:0000256" key="1">
    <source>
        <dbReference type="ARBA" id="ARBA00001933"/>
    </source>
</evidence>
<gene>
    <name evidence="6" type="ORF">H8R92_11650</name>
</gene>
<evidence type="ECO:0000256" key="4">
    <source>
        <dbReference type="RuleBase" id="RU004106"/>
    </source>
</evidence>
<dbReference type="PROSITE" id="PS00770">
    <property type="entry name" value="AA_TRANSFER_CLASS_4"/>
    <property type="match status" value="1"/>
</dbReference>
<accession>A0A8I0A8M8</accession>
<keyword evidence="7" id="KW-1185">Reference proteome</keyword>
<dbReference type="InterPro" id="IPR043131">
    <property type="entry name" value="BCAT-like_N"/>
</dbReference>
<dbReference type="Gene3D" id="3.30.470.10">
    <property type="match status" value="1"/>
</dbReference>
<comment type="caution">
    <text evidence="6">The sequence shown here is derived from an EMBL/GenBank/DDBJ whole genome shotgun (WGS) entry which is preliminary data.</text>
</comment>
<dbReference type="SUPFAM" id="SSF56752">
    <property type="entry name" value="D-aminoacid aminotransferase-like PLP-dependent enzymes"/>
    <property type="match status" value="1"/>
</dbReference>
<evidence type="ECO:0000256" key="5">
    <source>
        <dbReference type="RuleBase" id="RU004516"/>
    </source>
</evidence>
<comment type="cofactor">
    <cofactor evidence="1 5">
        <name>pyridoxal 5'-phosphate</name>
        <dbReference type="ChEBI" id="CHEBI:597326"/>
    </cofactor>
</comment>
<sequence length="245" mass="28669">MREISYNKDYVKLDGGFYFAQGVFETILIKKEAIFLEEHINRLNKSIDIMGLGEHIDIKFIKNFIKEEKLKNIVLKIVVTEKNIVFSTRKIKYSKEDYKNGFNLKLSSVLRNPTSNMTYIKSLSYNENLYEYNKANKEGFNEVVFLNIYGNIAEGATSNIFIIKDKKIYTPKISDGILQGVVRNWVIENFEVCEKHLNKKDLYSADEVFITNSVLGIMKVVQFEEKKYNTNVVEKIRSEYEQFIN</sequence>
<proteinExistence type="inferred from homology"/>
<keyword evidence="6" id="KW-0808">Transferase</keyword>
<dbReference type="GO" id="GO:0005829">
    <property type="term" value="C:cytosol"/>
    <property type="evidence" value="ECO:0007669"/>
    <property type="project" value="TreeGrafter"/>
</dbReference>
<evidence type="ECO:0000313" key="7">
    <source>
        <dbReference type="Proteomes" id="UP000662088"/>
    </source>
</evidence>